<feature type="domain" description="FAD dependent oxidoreductase" evidence="7">
    <location>
        <begin position="16"/>
        <end position="362"/>
    </location>
</feature>
<comment type="caution">
    <text evidence="8">The sequence shown here is derived from an EMBL/GenBank/DDBJ whole genome shotgun (WGS) entry which is preliminary data.</text>
</comment>
<feature type="signal peptide" evidence="6">
    <location>
        <begin position="1"/>
        <end position="16"/>
    </location>
</feature>
<keyword evidence="3" id="KW-0285">Flavoprotein</keyword>
<evidence type="ECO:0000256" key="3">
    <source>
        <dbReference type="ARBA" id="ARBA00022630"/>
    </source>
</evidence>
<evidence type="ECO:0000259" key="7">
    <source>
        <dbReference type="Pfam" id="PF01266"/>
    </source>
</evidence>
<keyword evidence="9" id="KW-1185">Reference proteome</keyword>
<evidence type="ECO:0000256" key="2">
    <source>
        <dbReference type="ARBA" id="ARBA00010989"/>
    </source>
</evidence>
<organism evidence="8 9">
    <name type="scientific">Penicillium canariense</name>
    <dbReference type="NCBI Taxonomy" id="189055"/>
    <lineage>
        <taxon>Eukaryota</taxon>
        <taxon>Fungi</taxon>
        <taxon>Dikarya</taxon>
        <taxon>Ascomycota</taxon>
        <taxon>Pezizomycotina</taxon>
        <taxon>Eurotiomycetes</taxon>
        <taxon>Eurotiomycetidae</taxon>
        <taxon>Eurotiales</taxon>
        <taxon>Aspergillaceae</taxon>
        <taxon>Penicillium</taxon>
    </lineage>
</organism>
<proteinExistence type="inferred from homology"/>
<dbReference type="SUPFAM" id="SSF51905">
    <property type="entry name" value="FAD/NAD(P)-binding domain"/>
    <property type="match status" value="1"/>
</dbReference>
<evidence type="ECO:0000256" key="5">
    <source>
        <dbReference type="ARBA" id="ARBA00023002"/>
    </source>
</evidence>
<gene>
    <name evidence="8" type="ORF">N7482_007412</name>
</gene>
<dbReference type="OrthoDB" id="424974at2759"/>
<dbReference type="NCBIfam" id="NF008425">
    <property type="entry name" value="PRK11259.1"/>
    <property type="match status" value="1"/>
</dbReference>
<dbReference type="InterPro" id="IPR006076">
    <property type="entry name" value="FAD-dep_OxRdtase"/>
</dbReference>
<dbReference type="GeneID" id="81428713"/>
<dbReference type="PANTHER" id="PTHR10961">
    <property type="entry name" value="PEROXISOMAL SARCOSINE OXIDASE"/>
    <property type="match status" value="1"/>
</dbReference>
<name>A0A9W9HZ12_9EURO</name>
<dbReference type="GO" id="GO:0008115">
    <property type="term" value="F:sarcosine oxidase activity"/>
    <property type="evidence" value="ECO:0007669"/>
    <property type="project" value="TreeGrafter"/>
</dbReference>
<dbReference type="Gene3D" id="3.50.50.60">
    <property type="entry name" value="FAD/NAD(P)-binding domain"/>
    <property type="match status" value="1"/>
</dbReference>
<sequence>MTDGLFLGFLISQSFGLGVHGSAAAYQAALKGAKVLGLEQFEFGRVRGASHDTSRIVRKSNSEPEYVALVKSAYKDWAELEELTGQKLLTTTVGLFSLPKDAPIPSSNYTRSLAANDVPHEILSSKEVMQRWPQFDIPDTVQTVYDPATGIVHANKTVAAMQYLARFKGAVLKDQTLVERIIPKAGGEVLIATPKGTFHVRKLILTTDAWTNRLLEPLGTQIPLRVMQEQITYFKPTEPAELENPRFPVWIWGGPQSYYGFPCYGEPTIKAGHDCANNFMSPEERTYVHSPRLQRELSECLQKFMPDCGRQPLRTITCQYTIPPDRRFIISPLEQNKDIIVGLGAAHAFKFAPVFGRVLAELAIDGKTDEDISKFGIPKNVSAAPKI</sequence>
<reference evidence="8" key="1">
    <citation type="submission" date="2022-11" db="EMBL/GenBank/DDBJ databases">
        <authorList>
            <person name="Petersen C."/>
        </authorList>
    </citation>
    <scope>NUCLEOTIDE SEQUENCE</scope>
    <source>
        <strain evidence="8">IBT 26290</strain>
    </source>
</reference>
<keyword evidence="4" id="KW-0274">FAD</keyword>
<dbReference type="SUPFAM" id="SSF54373">
    <property type="entry name" value="FAD-linked reductases, C-terminal domain"/>
    <property type="match status" value="1"/>
</dbReference>
<evidence type="ECO:0000313" key="9">
    <source>
        <dbReference type="Proteomes" id="UP001149163"/>
    </source>
</evidence>
<reference evidence="8" key="2">
    <citation type="journal article" date="2023" name="IMA Fungus">
        <title>Comparative genomic study of the Penicillium genus elucidates a diverse pangenome and 15 lateral gene transfer events.</title>
        <authorList>
            <person name="Petersen C."/>
            <person name="Sorensen T."/>
            <person name="Nielsen M.R."/>
            <person name="Sondergaard T.E."/>
            <person name="Sorensen J.L."/>
            <person name="Fitzpatrick D.A."/>
            <person name="Frisvad J.C."/>
            <person name="Nielsen K.L."/>
        </authorList>
    </citation>
    <scope>NUCLEOTIDE SEQUENCE</scope>
    <source>
        <strain evidence="8">IBT 26290</strain>
    </source>
</reference>
<dbReference type="GO" id="GO:0050660">
    <property type="term" value="F:flavin adenine dinucleotide binding"/>
    <property type="evidence" value="ECO:0007669"/>
    <property type="project" value="InterPro"/>
</dbReference>
<feature type="chain" id="PRO_5040816767" evidence="6">
    <location>
        <begin position="17"/>
        <end position="387"/>
    </location>
</feature>
<keyword evidence="5" id="KW-0560">Oxidoreductase</keyword>
<dbReference type="AlphaFoldDB" id="A0A9W9HZ12"/>
<dbReference type="Gene3D" id="3.30.9.10">
    <property type="entry name" value="D-Amino Acid Oxidase, subunit A, domain 2"/>
    <property type="match status" value="1"/>
</dbReference>
<accession>A0A9W9HZ12</accession>
<dbReference type="InterPro" id="IPR036188">
    <property type="entry name" value="FAD/NAD-bd_sf"/>
</dbReference>
<comment type="similarity">
    <text evidence="2">Belongs to the MSOX/MTOX family.</text>
</comment>
<comment type="cofactor">
    <cofactor evidence="1">
        <name>FAD</name>
        <dbReference type="ChEBI" id="CHEBI:57692"/>
    </cofactor>
</comment>
<dbReference type="EMBL" id="JAPQKN010000004">
    <property type="protein sequence ID" value="KAJ5160408.1"/>
    <property type="molecule type" value="Genomic_DNA"/>
</dbReference>
<dbReference type="Proteomes" id="UP001149163">
    <property type="component" value="Unassembled WGS sequence"/>
</dbReference>
<evidence type="ECO:0000313" key="8">
    <source>
        <dbReference type="EMBL" id="KAJ5160408.1"/>
    </source>
</evidence>
<dbReference type="Pfam" id="PF01266">
    <property type="entry name" value="DAO"/>
    <property type="match status" value="1"/>
</dbReference>
<dbReference type="RefSeq" id="XP_056541966.1">
    <property type="nucleotide sequence ID" value="XM_056689537.1"/>
</dbReference>
<keyword evidence="6" id="KW-0732">Signal</keyword>
<evidence type="ECO:0000256" key="4">
    <source>
        <dbReference type="ARBA" id="ARBA00022827"/>
    </source>
</evidence>
<dbReference type="InterPro" id="IPR045170">
    <property type="entry name" value="MTOX"/>
</dbReference>
<evidence type="ECO:0000256" key="1">
    <source>
        <dbReference type="ARBA" id="ARBA00001974"/>
    </source>
</evidence>
<protein>
    <submittedName>
        <fullName evidence="8">Sarcosine oxidase</fullName>
    </submittedName>
</protein>
<dbReference type="PANTHER" id="PTHR10961:SF7">
    <property type="entry name" value="FAD DEPENDENT OXIDOREDUCTASE DOMAIN-CONTAINING PROTEIN"/>
    <property type="match status" value="1"/>
</dbReference>
<evidence type="ECO:0000256" key="6">
    <source>
        <dbReference type="SAM" id="SignalP"/>
    </source>
</evidence>